<feature type="domain" description="Protein kinase" evidence="8">
    <location>
        <begin position="22"/>
        <end position="315"/>
    </location>
</feature>
<dbReference type="AlphaFoldDB" id="A0AAV0WNF0"/>
<dbReference type="InterPro" id="IPR000719">
    <property type="entry name" value="Prot_kinase_dom"/>
</dbReference>
<dbReference type="Pfam" id="PF00069">
    <property type="entry name" value="Pkinase"/>
    <property type="match status" value="1"/>
</dbReference>
<dbReference type="PROSITE" id="PS50011">
    <property type="entry name" value="PROTEIN_KINASE_DOM"/>
    <property type="match status" value="1"/>
</dbReference>
<keyword evidence="4" id="KW-0418">Kinase</keyword>
<name>A0AAV0WNF0_9HEMI</name>
<comment type="caution">
    <text evidence="9">The sequence shown here is derived from an EMBL/GenBank/DDBJ whole genome shotgun (WGS) entry which is preliminary data.</text>
</comment>
<gene>
    <name evidence="9" type="ORF">MEUPH1_LOCUS12854</name>
</gene>
<evidence type="ECO:0000259" key="8">
    <source>
        <dbReference type="PROSITE" id="PS50011"/>
    </source>
</evidence>
<evidence type="ECO:0000256" key="6">
    <source>
        <dbReference type="PROSITE-ProRule" id="PRU10141"/>
    </source>
</evidence>
<dbReference type="InterPro" id="IPR050117">
    <property type="entry name" value="MAPK"/>
</dbReference>
<dbReference type="InterPro" id="IPR011009">
    <property type="entry name" value="Kinase-like_dom_sf"/>
</dbReference>
<keyword evidence="5 6" id="KW-0067">ATP-binding</keyword>
<keyword evidence="2" id="KW-0808">Transferase</keyword>
<evidence type="ECO:0000313" key="9">
    <source>
        <dbReference type="EMBL" id="CAI6357204.1"/>
    </source>
</evidence>
<dbReference type="GO" id="GO:0004674">
    <property type="term" value="F:protein serine/threonine kinase activity"/>
    <property type="evidence" value="ECO:0007669"/>
    <property type="project" value="UniProtKB-KW"/>
</dbReference>
<sequence>MSPNMPNLLSSRDNFNKFYSEFDLKEKIGEGSFSDVWLCVQRNNGREYAAKVLKQDYGHTVDADKWNAIPEINVSNSVGKHPFLLMLKSAYHDKEKGKIILVTELMKKSLYDVIKNGECPLSEYRIKTYMYQMLEGLRYLHEKGFIHRDIKPENILLTSRDKILKIGDFGTTCQAIYGHQYKQYVATRWYRSPECLLTKGWYNSKMDIWATGCVLYEIATGHPLFDGRDENDQIEKIDRVLGSPDQRLIDKFKKHKSDVFVAQYETNKRNDRTTGVGLHSVYQPYHPAYDLLIDMIVYDPSKRYSANRLLRKPYFYEINNTVFEYKMREFEKLLRHKSMVDLSKMDEKVSYINRQMVFNSM</sequence>
<evidence type="ECO:0000256" key="4">
    <source>
        <dbReference type="ARBA" id="ARBA00022777"/>
    </source>
</evidence>
<dbReference type="Proteomes" id="UP001160148">
    <property type="component" value="Unassembled WGS sequence"/>
</dbReference>
<keyword evidence="3 6" id="KW-0547">Nucleotide-binding</keyword>
<dbReference type="SUPFAM" id="SSF56112">
    <property type="entry name" value="Protein kinase-like (PK-like)"/>
    <property type="match status" value="1"/>
</dbReference>
<dbReference type="EMBL" id="CARXXK010000002">
    <property type="protein sequence ID" value="CAI6357204.1"/>
    <property type="molecule type" value="Genomic_DNA"/>
</dbReference>
<dbReference type="InterPro" id="IPR017441">
    <property type="entry name" value="Protein_kinase_ATP_BS"/>
</dbReference>
<accession>A0AAV0WNF0</accession>
<proteinExistence type="inferred from homology"/>
<keyword evidence="10" id="KW-1185">Reference proteome</keyword>
<comment type="similarity">
    <text evidence="7">Belongs to the protein kinase superfamily.</text>
</comment>
<dbReference type="Gene3D" id="3.30.200.20">
    <property type="entry name" value="Phosphorylase Kinase, domain 1"/>
    <property type="match status" value="1"/>
</dbReference>
<reference evidence="9 10" key="1">
    <citation type="submission" date="2023-01" db="EMBL/GenBank/DDBJ databases">
        <authorList>
            <person name="Whitehead M."/>
        </authorList>
    </citation>
    <scope>NUCLEOTIDE SEQUENCE [LARGE SCALE GENOMIC DNA]</scope>
</reference>
<evidence type="ECO:0000256" key="2">
    <source>
        <dbReference type="ARBA" id="ARBA00022679"/>
    </source>
</evidence>
<dbReference type="PROSITE" id="PS00107">
    <property type="entry name" value="PROTEIN_KINASE_ATP"/>
    <property type="match status" value="1"/>
</dbReference>
<dbReference type="PROSITE" id="PS00108">
    <property type="entry name" value="PROTEIN_KINASE_ST"/>
    <property type="match status" value="1"/>
</dbReference>
<feature type="binding site" evidence="6">
    <location>
        <position position="51"/>
    </location>
    <ligand>
        <name>ATP</name>
        <dbReference type="ChEBI" id="CHEBI:30616"/>
    </ligand>
</feature>
<evidence type="ECO:0000256" key="3">
    <source>
        <dbReference type="ARBA" id="ARBA00022741"/>
    </source>
</evidence>
<evidence type="ECO:0000256" key="7">
    <source>
        <dbReference type="RuleBase" id="RU000304"/>
    </source>
</evidence>
<evidence type="ECO:0000256" key="5">
    <source>
        <dbReference type="ARBA" id="ARBA00022840"/>
    </source>
</evidence>
<dbReference type="PANTHER" id="PTHR24055">
    <property type="entry name" value="MITOGEN-ACTIVATED PROTEIN KINASE"/>
    <property type="match status" value="1"/>
</dbReference>
<dbReference type="SMART" id="SM00220">
    <property type="entry name" value="S_TKc"/>
    <property type="match status" value="1"/>
</dbReference>
<dbReference type="Gene3D" id="1.10.510.10">
    <property type="entry name" value="Transferase(Phosphotransferase) domain 1"/>
    <property type="match status" value="1"/>
</dbReference>
<evidence type="ECO:0000313" key="10">
    <source>
        <dbReference type="Proteomes" id="UP001160148"/>
    </source>
</evidence>
<dbReference type="GO" id="GO:0005524">
    <property type="term" value="F:ATP binding"/>
    <property type="evidence" value="ECO:0007669"/>
    <property type="project" value="UniProtKB-UniRule"/>
</dbReference>
<organism evidence="9 10">
    <name type="scientific">Macrosiphum euphorbiae</name>
    <name type="common">potato aphid</name>
    <dbReference type="NCBI Taxonomy" id="13131"/>
    <lineage>
        <taxon>Eukaryota</taxon>
        <taxon>Metazoa</taxon>
        <taxon>Ecdysozoa</taxon>
        <taxon>Arthropoda</taxon>
        <taxon>Hexapoda</taxon>
        <taxon>Insecta</taxon>
        <taxon>Pterygota</taxon>
        <taxon>Neoptera</taxon>
        <taxon>Paraneoptera</taxon>
        <taxon>Hemiptera</taxon>
        <taxon>Sternorrhyncha</taxon>
        <taxon>Aphidomorpha</taxon>
        <taxon>Aphidoidea</taxon>
        <taxon>Aphididae</taxon>
        <taxon>Macrosiphini</taxon>
        <taxon>Macrosiphum</taxon>
    </lineage>
</organism>
<evidence type="ECO:0000256" key="1">
    <source>
        <dbReference type="ARBA" id="ARBA00022527"/>
    </source>
</evidence>
<protein>
    <recommendedName>
        <fullName evidence="8">Protein kinase domain-containing protein</fullName>
    </recommendedName>
</protein>
<keyword evidence="1 7" id="KW-0723">Serine/threonine-protein kinase</keyword>
<dbReference type="FunFam" id="1.10.510.10:FF:000624">
    <property type="entry name" value="Mitogen-activated protein kinase"/>
    <property type="match status" value="1"/>
</dbReference>
<dbReference type="InterPro" id="IPR008271">
    <property type="entry name" value="Ser/Thr_kinase_AS"/>
</dbReference>